<feature type="transmembrane region" description="Helical" evidence="8">
    <location>
        <begin position="12"/>
        <end position="31"/>
    </location>
</feature>
<dbReference type="Pfam" id="PF02659">
    <property type="entry name" value="Mntp"/>
    <property type="match status" value="1"/>
</dbReference>
<name>A0ABU9DU83_9BACL</name>
<gene>
    <name evidence="8" type="primary">mntP</name>
    <name evidence="9" type="ORF">WMW72_27580</name>
</gene>
<feature type="transmembrane region" description="Helical" evidence="8">
    <location>
        <begin position="75"/>
        <end position="96"/>
    </location>
</feature>
<evidence type="ECO:0000256" key="5">
    <source>
        <dbReference type="ARBA" id="ARBA00023065"/>
    </source>
</evidence>
<dbReference type="HAMAP" id="MF_01521">
    <property type="entry name" value="MntP_pump"/>
    <property type="match status" value="1"/>
</dbReference>
<organism evidence="9 10">
    <name type="scientific">Paenibacillus filicis</name>
    <dbReference type="NCBI Taxonomy" id="669464"/>
    <lineage>
        <taxon>Bacteria</taxon>
        <taxon>Bacillati</taxon>
        <taxon>Bacillota</taxon>
        <taxon>Bacilli</taxon>
        <taxon>Bacillales</taxon>
        <taxon>Paenibacillaceae</taxon>
        <taxon>Paenibacillus</taxon>
    </lineage>
</organism>
<dbReference type="InterPro" id="IPR003810">
    <property type="entry name" value="Mntp/YtaF"/>
</dbReference>
<comment type="function">
    <text evidence="8">Probably functions as a manganese efflux pump.</text>
</comment>
<dbReference type="PANTHER" id="PTHR35529">
    <property type="entry name" value="MANGANESE EFFLUX PUMP MNTP-RELATED"/>
    <property type="match status" value="1"/>
</dbReference>
<protein>
    <recommendedName>
        <fullName evidence="8">Putative manganese efflux pump MntP</fullName>
    </recommendedName>
</protein>
<evidence type="ECO:0000256" key="2">
    <source>
        <dbReference type="ARBA" id="ARBA00022475"/>
    </source>
</evidence>
<keyword evidence="2 8" id="KW-1003">Cell membrane</keyword>
<evidence type="ECO:0000313" key="9">
    <source>
        <dbReference type="EMBL" id="MEK8131673.1"/>
    </source>
</evidence>
<evidence type="ECO:0000256" key="7">
    <source>
        <dbReference type="ARBA" id="ARBA00023211"/>
    </source>
</evidence>
<evidence type="ECO:0000313" key="10">
    <source>
        <dbReference type="Proteomes" id="UP001469365"/>
    </source>
</evidence>
<reference evidence="9 10" key="1">
    <citation type="submission" date="2024-04" db="EMBL/GenBank/DDBJ databases">
        <title>draft genome sequnece of Paenibacillus filicis.</title>
        <authorList>
            <person name="Kim D.-U."/>
        </authorList>
    </citation>
    <scope>NUCLEOTIDE SEQUENCE [LARGE SCALE GENOMIC DNA]</scope>
    <source>
        <strain evidence="9 10">KACC14197</strain>
    </source>
</reference>
<keyword evidence="6 8" id="KW-0472">Membrane</keyword>
<dbReference type="InterPro" id="IPR022929">
    <property type="entry name" value="Put_MntP"/>
</dbReference>
<keyword evidence="3 8" id="KW-0812">Transmembrane</keyword>
<evidence type="ECO:0000256" key="8">
    <source>
        <dbReference type="HAMAP-Rule" id="MF_01521"/>
    </source>
</evidence>
<dbReference type="Proteomes" id="UP001469365">
    <property type="component" value="Unassembled WGS sequence"/>
</dbReference>
<comment type="caution">
    <text evidence="9">The sequence shown here is derived from an EMBL/GenBank/DDBJ whole genome shotgun (WGS) entry which is preliminary data.</text>
</comment>
<feature type="transmembrane region" description="Helical" evidence="8">
    <location>
        <begin position="43"/>
        <end position="63"/>
    </location>
</feature>
<evidence type="ECO:0000256" key="3">
    <source>
        <dbReference type="ARBA" id="ARBA00022692"/>
    </source>
</evidence>
<evidence type="ECO:0000256" key="4">
    <source>
        <dbReference type="ARBA" id="ARBA00022989"/>
    </source>
</evidence>
<keyword evidence="7 8" id="KW-0464">Manganese</keyword>
<proteinExistence type="inferred from homology"/>
<keyword evidence="5 8" id="KW-0406">Ion transport</keyword>
<dbReference type="RefSeq" id="WP_341418807.1">
    <property type="nucleotide sequence ID" value="NZ_JBBPCC010000023.1"/>
</dbReference>
<feature type="transmembrane region" description="Helical" evidence="8">
    <location>
        <begin position="137"/>
        <end position="157"/>
    </location>
</feature>
<feature type="transmembrane region" description="Helical" evidence="8">
    <location>
        <begin position="108"/>
        <end position="131"/>
    </location>
</feature>
<accession>A0ABU9DU83</accession>
<evidence type="ECO:0000256" key="6">
    <source>
        <dbReference type="ARBA" id="ARBA00023136"/>
    </source>
</evidence>
<evidence type="ECO:0000256" key="1">
    <source>
        <dbReference type="ARBA" id="ARBA00022448"/>
    </source>
</evidence>
<dbReference type="PANTHER" id="PTHR35529:SF1">
    <property type="entry name" value="MANGANESE EFFLUX PUMP MNTP-RELATED"/>
    <property type="match status" value="1"/>
</dbReference>
<keyword evidence="10" id="KW-1185">Reference proteome</keyword>
<keyword evidence="1 8" id="KW-0813">Transport</keyword>
<keyword evidence="4 8" id="KW-1133">Transmembrane helix</keyword>
<comment type="subcellular location">
    <subcellularLocation>
        <location evidence="8">Cell membrane</location>
        <topology evidence="8">Multi-pass membrane protein</topology>
    </subcellularLocation>
</comment>
<comment type="similarity">
    <text evidence="8">Belongs to the MntP (TC 9.B.29) family.</text>
</comment>
<dbReference type="EMBL" id="JBBPCC010000023">
    <property type="protein sequence ID" value="MEK8131673.1"/>
    <property type="molecule type" value="Genomic_DNA"/>
</dbReference>
<feature type="transmembrane region" description="Helical" evidence="8">
    <location>
        <begin position="169"/>
        <end position="186"/>
    </location>
</feature>
<sequence>MDVAAPMVWGQIISIGLLALALGLDALSLGLGIGMRGIRKRDIALISFIIALFHVLMPLAGLWMGGYISLMLGKVATACGGVLLLLLGGHMVVNTLRKEESAGYNPSTLWGMLLLAFSVSVDSFSVGISLGMFSGDVWLTVLMFGAAGGLMSVAGLLLGRRVGSWIGEYGEALGGVILVGFGIHFLL</sequence>